<evidence type="ECO:0000313" key="8">
    <source>
        <dbReference type="EMBL" id="TLX61384.1"/>
    </source>
</evidence>
<dbReference type="InterPro" id="IPR014774">
    <property type="entry name" value="KaiC-like_dom"/>
</dbReference>
<proteinExistence type="predicted"/>
<dbReference type="PROSITE" id="PS51146">
    <property type="entry name" value="KAIC"/>
    <property type="match status" value="2"/>
</dbReference>
<gene>
    <name evidence="8" type="ORF">DN820_21665</name>
</gene>
<dbReference type="EC" id="2.7.11.1" evidence="1"/>
<sequence length="520" mass="58019">MTASGGGRTRRAEVVRLRRHCNRTTDNPVTEIERDEELDLQHVPTGVPGLDQVLNGGLLTRAVYIVQGGPGEGKTILANQICFNWAKRGQRSLYVTLLAETHHRLLRHLRKMDFMDSSQVGDNVYYESAFDTLRKDGLEGILRFLARNSKRQRASLIIIDGLFALEENGESERTFREFVNDVSVFADVAGCTVLLLTNSQRLSGSPEFTMVDGWIELLSAEEESRTYRYLRVRKFRGSGFVLGRHMTRIGSDGFRVFPRLEAVAGDALAPEMSDLRLATGVRRLDEMIEGGVPYSSTTLLVGPTGVGKTSLGLSFVCQSTVQEPGLIFSFHEETRRLTRRAAGMGLDLAALIDAGAVEVINYPSTEQIIDELAERLLEAVRRKGVRRLFFDGIDGLEQSAVHTTRLGRFLTALTSVLRAEGVTTFLTAELHDMIDSKPGFRYSAISSIAENIMLLRYAELESTLYRTLSIIKMRESGFEPRVFEFSVGADGVRIGEPMRRTEGILIGRPHRQPRERADDA</sequence>
<dbReference type="Gene3D" id="3.40.50.300">
    <property type="entry name" value="P-loop containing nucleotide triphosphate hydrolases"/>
    <property type="match status" value="2"/>
</dbReference>
<evidence type="ECO:0000256" key="4">
    <source>
        <dbReference type="ARBA" id="ARBA00022737"/>
    </source>
</evidence>
<organism evidence="8 9">
    <name type="scientific">Stutzerimonas nosocomialis</name>
    <dbReference type="NCBI Taxonomy" id="1056496"/>
    <lineage>
        <taxon>Bacteria</taxon>
        <taxon>Pseudomonadati</taxon>
        <taxon>Pseudomonadota</taxon>
        <taxon>Gammaproteobacteria</taxon>
        <taxon>Pseudomonadales</taxon>
        <taxon>Pseudomonadaceae</taxon>
        <taxon>Stutzerimonas</taxon>
    </lineage>
</organism>
<dbReference type="EMBL" id="QLAG01000049">
    <property type="protein sequence ID" value="TLX61384.1"/>
    <property type="molecule type" value="Genomic_DNA"/>
</dbReference>
<evidence type="ECO:0000256" key="3">
    <source>
        <dbReference type="ARBA" id="ARBA00022679"/>
    </source>
</evidence>
<dbReference type="InterPro" id="IPR051347">
    <property type="entry name" value="Circadian_clock_KaiC-rel"/>
</dbReference>
<dbReference type="OrthoDB" id="9783783at2"/>
<feature type="domain" description="KaiC" evidence="7">
    <location>
        <begin position="275"/>
        <end position="508"/>
    </location>
</feature>
<evidence type="ECO:0000313" key="9">
    <source>
        <dbReference type="Proteomes" id="UP000306753"/>
    </source>
</evidence>
<evidence type="ECO:0000256" key="1">
    <source>
        <dbReference type="ARBA" id="ARBA00012513"/>
    </source>
</evidence>
<dbReference type="InterPro" id="IPR003593">
    <property type="entry name" value="AAA+_ATPase"/>
</dbReference>
<accession>A0A5R9Q811</accession>
<keyword evidence="4" id="KW-0677">Repeat</keyword>
<dbReference type="Pfam" id="PF06745">
    <property type="entry name" value="ATPase"/>
    <property type="match status" value="2"/>
</dbReference>
<dbReference type="InterPro" id="IPR027417">
    <property type="entry name" value="P-loop_NTPase"/>
</dbReference>
<keyword evidence="6" id="KW-0378">Hydrolase</keyword>
<dbReference type="PANTHER" id="PTHR42926">
    <property type="match status" value="1"/>
</dbReference>
<protein>
    <recommendedName>
        <fullName evidence="1">non-specific serine/threonine protein kinase</fullName>
        <ecNumber evidence="1">2.7.11.1</ecNumber>
    </recommendedName>
</protein>
<dbReference type="GO" id="GO:0004674">
    <property type="term" value="F:protein serine/threonine kinase activity"/>
    <property type="evidence" value="ECO:0007669"/>
    <property type="project" value="UniProtKB-EC"/>
</dbReference>
<dbReference type="Proteomes" id="UP000306753">
    <property type="component" value="Unassembled WGS sequence"/>
</dbReference>
<evidence type="ECO:0000259" key="7">
    <source>
        <dbReference type="PROSITE" id="PS51146"/>
    </source>
</evidence>
<keyword evidence="3" id="KW-0808">Transferase</keyword>
<dbReference type="SUPFAM" id="SSF52540">
    <property type="entry name" value="P-loop containing nucleoside triphosphate hydrolases"/>
    <property type="match status" value="2"/>
</dbReference>
<dbReference type="GO" id="GO:0016787">
    <property type="term" value="F:hydrolase activity"/>
    <property type="evidence" value="ECO:0007669"/>
    <property type="project" value="UniProtKB-KW"/>
</dbReference>
<comment type="caution">
    <text evidence="8">The sequence shown here is derived from an EMBL/GenBank/DDBJ whole genome shotgun (WGS) entry which is preliminary data.</text>
</comment>
<name>A0A5R9Q811_9GAMM</name>
<dbReference type="PIRSF" id="PIRSF039117">
    <property type="entry name" value="KaiC"/>
    <property type="match status" value="1"/>
</dbReference>
<evidence type="ECO:0000256" key="5">
    <source>
        <dbReference type="ARBA" id="ARBA00022777"/>
    </source>
</evidence>
<feature type="domain" description="KaiC" evidence="7">
    <location>
        <begin position="41"/>
        <end position="270"/>
    </location>
</feature>
<dbReference type="InterPro" id="IPR030665">
    <property type="entry name" value="KaiC"/>
</dbReference>
<dbReference type="AlphaFoldDB" id="A0A5R9Q811"/>
<dbReference type="InterPro" id="IPR010624">
    <property type="entry name" value="KaiC_dom"/>
</dbReference>
<reference evidence="8 9" key="1">
    <citation type="journal article" date="2017" name="Eur. J. Clin. Microbiol. Infect. Dis.">
        <title>Uncommonly isolated clinical Pseudomonas: identification and phylogenetic assignation.</title>
        <authorList>
            <person name="Mulet M."/>
            <person name="Gomila M."/>
            <person name="Ramirez A."/>
            <person name="Cardew S."/>
            <person name="Moore E.R."/>
            <person name="Lalucat J."/>
            <person name="Garcia-Valdes E."/>
        </authorList>
    </citation>
    <scope>NUCLEOTIDE SEQUENCE [LARGE SCALE GENOMIC DNA]</scope>
    <source>
        <strain evidence="8 9">SD129</strain>
    </source>
</reference>
<keyword evidence="5" id="KW-0418">Kinase</keyword>
<dbReference type="PANTHER" id="PTHR42926:SF1">
    <property type="entry name" value="CIRCADIAN CLOCK OSCILLATOR PROTEIN KAIC 1"/>
    <property type="match status" value="1"/>
</dbReference>
<dbReference type="GO" id="GO:0005524">
    <property type="term" value="F:ATP binding"/>
    <property type="evidence" value="ECO:0007669"/>
    <property type="project" value="InterPro"/>
</dbReference>
<keyword evidence="9" id="KW-1185">Reference proteome</keyword>
<dbReference type="SMART" id="SM00382">
    <property type="entry name" value="AAA"/>
    <property type="match status" value="2"/>
</dbReference>
<evidence type="ECO:0000256" key="2">
    <source>
        <dbReference type="ARBA" id="ARBA00022553"/>
    </source>
</evidence>
<keyword evidence="2" id="KW-0597">Phosphoprotein</keyword>
<evidence type="ECO:0000256" key="6">
    <source>
        <dbReference type="ARBA" id="ARBA00022801"/>
    </source>
</evidence>